<reference evidence="3" key="1">
    <citation type="journal article" date="2014" name="Nat. Commun.">
        <title>The rainbow trout genome provides novel insights into evolution after whole-genome duplication in vertebrates.</title>
        <authorList>
            <person name="Berthelot C."/>
            <person name="Brunet F."/>
            <person name="Chalopin D."/>
            <person name="Juanchich A."/>
            <person name="Bernard M."/>
            <person name="Noel B."/>
            <person name="Bento P."/>
            <person name="Da Silva C."/>
            <person name="Labadie K."/>
            <person name="Alberti A."/>
            <person name="Aury J.M."/>
            <person name="Louis A."/>
            <person name="Dehais P."/>
            <person name="Bardou P."/>
            <person name="Montfort J."/>
            <person name="Klopp C."/>
            <person name="Cabau C."/>
            <person name="Gaspin C."/>
            <person name="Thorgaard G.H."/>
            <person name="Boussaha M."/>
            <person name="Quillet E."/>
            <person name="Guyomard R."/>
            <person name="Galiana D."/>
            <person name="Bobe J."/>
            <person name="Volff J.N."/>
            <person name="Genet C."/>
            <person name="Wincker P."/>
            <person name="Jaillon O."/>
            <person name="Roest Crollius H."/>
            <person name="Guiguen Y."/>
        </authorList>
    </citation>
    <scope>NUCLEOTIDE SEQUENCE [LARGE SCALE GENOMIC DNA]</scope>
</reference>
<keyword evidence="2" id="KW-0812">Transmembrane</keyword>
<dbReference type="EMBL" id="FR905711">
    <property type="protein sequence ID" value="CDQ81127.1"/>
    <property type="molecule type" value="Genomic_DNA"/>
</dbReference>
<organism evidence="3 4">
    <name type="scientific">Oncorhynchus mykiss</name>
    <name type="common">Rainbow trout</name>
    <name type="synonym">Salmo gairdneri</name>
    <dbReference type="NCBI Taxonomy" id="8022"/>
    <lineage>
        <taxon>Eukaryota</taxon>
        <taxon>Metazoa</taxon>
        <taxon>Chordata</taxon>
        <taxon>Craniata</taxon>
        <taxon>Vertebrata</taxon>
        <taxon>Euteleostomi</taxon>
        <taxon>Actinopterygii</taxon>
        <taxon>Neopterygii</taxon>
        <taxon>Teleostei</taxon>
        <taxon>Protacanthopterygii</taxon>
        <taxon>Salmoniformes</taxon>
        <taxon>Salmonidae</taxon>
        <taxon>Salmoninae</taxon>
        <taxon>Oncorhynchus</taxon>
    </lineage>
</organism>
<evidence type="ECO:0008006" key="5">
    <source>
        <dbReference type="Google" id="ProtNLM"/>
    </source>
</evidence>
<dbReference type="GO" id="GO:0030863">
    <property type="term" value="C:cortical cytoskeleton"/>
    <property type="evidence" value="ECO:0007669"/>
    <property type="project" value="TreeGrafter"/>
</dbReference>
<dbReference type="Proteomes" id="UP000193380">
    <property type="component" value="Unassembled WGS sequence"/>
</dbReference>
<protein>
    <recommendedName>
        <fullName evidence="5">Neurexin/syndecan/glycophorin C domain-containing protein</fullName>
    </recommendedName>
</protein>
<feature type="compositionally biased region" description="Basic and acidic residues" evidence="1">
    <location>
        <begin position="112"/>
        <end position="121"/>
    </location>
</feature>
<evidence type="ECO:0000256" key="2">
    <source>
        <dbReference type="SAM" id="Phobius"/>
    </source>
</evidence>
<dbReference type="GO" id="GO:0016020">
    <property type="term" value="C:membrane"/>
    <property type="evidence" value="ECO:0007669"/>
    <property type="project" value="TreeGrafter"/>
</dbReference>
<evidence type="ECO:0000256" key="1">
    <source>
        <dbReference type="SAM" id="MobiDB-lite"/>
    </source>
</evidence>
<keyword evidence="2" id="KW-1133">Transmembrane helix</keyword>
<proteinExistence type="predicted"/>
<dbReference type="PANTHER" id="PTHR47614:SF4">
    <property type="entry name" value="NEUREXIN_SYNDECAN_GLYCOPHORIN C DOMAIN-CONTAINING PROTEIN"/>
    <property type="match status" value="1"/>
</dbReference>
<dbReference type="PaxDb" id="8022-A0A060XPF5"/>
<feature type="transmembrane region" description="Helical" evidence="2">
    <location>
        <begin position="78"/>
        <end position="103"/>
    </location>
</feature>
<dbReference type="InterPro" id="IPR042192">
    <property type="entry name" value="Glycophorin-C"/>
</dbReference>
<gene>
    <name evidence="3" type="ORF">GSONMT00031004001</name>
</gene>
<reference evidence="3" key="2">
    <citation type="submission" date="2014-03" db="EMBL/GenBank/DDBJ databases">
        <authorList>
            <person name="Genoscope - CEA"/>
        </authorList>
    </citation>
    <scope>NUCLEOTIDE SEQUENCE</scope>
</reference>
<dbReference type="PANTHER" id="PTHR47614">
    <property type="entry name" value="GLYCOPHORIN-C"/>
    <property type="match status" value="1"/>
</dbReference>
<sequence>MSLGGAACKFNSITPLKAALLYPNTSPVIVTGPLAESTCGSSSPANTYPAETTHPLSDHSGTVGTGEPIVNAIKSDSALIGGVIAVVIFVILSALAVMVRFLYRRKETFHSQEPKSIKPEADSPEYPFHSEPTSQNVLSENQKEYFI</sequence>
<dbReference type="AlphaFoldDB" id="A0A060XPF5"/>
<evidence type="ECO:0000313" key="4">
    <source>
        <dbReference type="Proteomes" id="UP000193380"/>
    </source>
</evidence>
<accession>A0A060XPF5</accession>
<dbReference type="STRING" id="8022.A0A060XPF5"/>
<keyword evidence="2" id="KW-0472">Membrane</keyword>
<feature type="compositionally biased region" description="Polar residues" evidence="1">
    <location>
        <begin position="131"/>
        <end position="140"/>
    </location>
</feature>
<name>A0A060XPF5_ONCMY</name>
<evidence type="ECO:0000313" key="3">
    <source>
        <dbReference type="EMBL" id="CDQ81127.1"/>
    </source>
</evidence>
<feature type="region of interest" description="Disordered" evidence="1">
    <location>
        <begin position="112"/>
        <end position="140"/>
    </location>
</feature>